<dbReference type="Proteomes" id="UP000052167">
    <property type="component" value="Unassembled WGS sequence"/>
</dbReference>
<proteinExistence type="predicted"/>
<accession>A0A922P1T7</accession>
<name>A0A922P1T7_9HYPH</name>
<sequence>MNLRVIDGGLATLHADFELQAPQRADVEREAERRLRRLGYDRWRGRQMATGIPMPRDIHYRALQIEFVAKTLGGLATIPPDFRSDIYWPA</sequence>
<dbReference type="EMBL" id="JOKJ01000022">
    <property type="protein sequence ID" value="KEQ04958.1"/>
    <property type="molecule type" value="Genomic_DNA"/>
</dbReference>
<dbReference type="OrthoDB" id="7950167at2"/>
<keyword evidence="2" id="KW-1185">Reference proteome</keyword>
<protein>
    <submittedName>
        <fullName evidence="1">Uncharacterized protein</fullName>
    </submittedName>
</protein>
<evidence type="ECO:0000313" key="2">
    <source>
        <dbReference type="Proteomes" id="UP000052167"/>
    </source>
</evidence>
<gene>
    <name evidence="1" type="ORF">GV68_11920</name>
</gene>
<dbReference type="RefSeq" id="WP_029620199.1">
    <property type="nucleotide sequence ID" value="NZ_CAJXID010000007.1"/>
</dbReference>
<organism evidence="1 2">
    <name type="scientific">Pseudorhizobium pelagicum</name>
    <dbReference type="NCBI Taxonomy" id="1509405"/>
    <lineage>
        <taxon>Bacteria</taxon>
        <taxon>Pseudomonadati</taxon>
        <taxon>Pseudomonadota</taxon>
        <taxon>Alphaproteobacteria</taxon>
        <taxon>Hyphomicrobiales</taxon>
        <taxon>Rhizobiaceae</taxon>
        <taxon>Rhizobium/Agrobacterium group</taxon>
        <taxon>Pseudorhizobium</taxon>
    </lineage>
</organism>
<comment type="caution">
    <text evidence="1">The sequence shown here is derived from an EMBL/GenBank/DDBJ whole genome shotgun (WGS) entry which is preliminary data.</text>
</comment>
<evidence type="ECO:0000313" key="1">
    <source>
        <dbReference type="EMBL" id="KEQ04958.1"/>
    </source>
</evidence>
<reference evidence="1 2" key="1">
    <citation type="submission" date="2014-06" db="EMBL/GenBank/DDBJ databases">
        <title>Rhizobium pelagicum/R2-400B4.</title>
        <authorList>
            <person name="Kimes N.E."/>
            <person name="Lopez-Perez M."/>
        </authorList>
    </citation>
    <scope>NUCLEOTIDE SEQUENCE [LARGE SCALE GENOMIC DNA]</scope>
    <source>
        <strain evidence="1 2">R2-400B4</strain>
    </source>
</reference>
<dbReference type="AlphaFoldDB" id="A0A922P1T7"/>